<dbReference type="PANTHER" id="PTHR11113">
    <property type="entry name" value="N-ACETYLGLUCOSAMINE-6-PHOSPHATE DEACETYLASE"/>
    <property type="match status" value="1"/>
</dbReference>
<keyword evidence="10" id="KW-1185">Reference proteome</keyword>
<evidence type="ECO:0000256" key="5">
    <source>
        <dbReference type="ARBA" id="ARBA00047720"/>
    </source>
</evidence>
<dbReference type="InterPro" id="IPR032466">
    <property type="entry name" value="Metal_Hydrolase"/>
</dbReference>
<dbReference type="Pfam" id="PF01979">
    <property type="entry name" value="Amidohydro_1"/>
    <property type="match status" value="1"/>
</dbReference>
<evidence type="ECO:0000259" key="8">
    <source>
        <dbReference type="Pfam" id="PF13382"/>
    </source>
</evidence>
<organism evidence="9 10">
    <name type="scientific">Ectobacillus funiculus</name>
    <dbReference type="NCBI Taxonomy" id="137993"/>
    <lineage>
        <taxon>Bacteria</taxon>
        <taxon>Bacillati</taxon>
        <taxon>Bacillota</taxon>
        <taxon>Bacilli</taxon>
        <taxon>Bacillales</taxon>
        <taxon>Bacillaceae</taxon>
        <taxon>Ectobacillus</taxon>
    </lineage>
</organism>
<comment type="similarity">
    <text evidence="1 6">Belongs to the metallo-dependent hydrolases superfamily. Adenine deaminase family.</text>
</comment>
<protein>
    <recommendedName>
        <fullName evidence="2 6">Adenine deaminase</fullName>
        <shortName evidence="6">Adenase</shortName>
        <shortName evidence="6">Adenine aminase</shortName>
        <ecNumber evidence="2 6">3.5.4.2</ecNumber>
    </recommendedName>
</protein>
<comment type="cofactor">
    <cofactor evidence="6">
        <name>Mn(2+)</name>
        <dbReference type="ChEBI" id="CHEBI:29035"/>
    </cofactor>
</comment>
<sequence length="579" mass="62595">MLTKAQLQKRISVASKHEPADLVIKNGTIVDVFNLEIILGDIAIADGVIVGIGSYEGHEVIDATSQYIVPAFIDGHVHIESSMVRPREFAKAVLPHGITTIITDPHEIANVAGGTGISFMLEDSENLPMDILFMLPSCVPATSFENSGAVLTATDLEPFFSHPRVLGLAEVMDYPAVKQREPSMMDKLYMTLQHTDKIDGHGAGLDDNAINIYRSVYISTDHECVTVEEAKERVRRGMYVMLRQGSGAKNLLDLLPAVHSGNSRRFLFCTDDKHLDELIREGSIDHSVRLAIQAGLDPFLAIQMASLNAAECFGLSTKGAVAPGYEADLLLLDSIQEIEIAKVLKAGRVVAKNGAAIYDESGVIEPPSRLTESVQLLPLSEEDLKIPIGSNKQARIIGVIPNQLVTKELTETVQTENGFFIPSIDNDQVKLVVIERHKKKGTIGLGVVKGLQLQAGAIASTIAHDSHNIIVAGTNDRDIVTAIRAVHQMNGGLVVVSKGNVIGSMSLPLAGLMSMKNYEDANDELSKLHEALHSVTQASENVFLTLSFLSLPVIPELKLTDGGLFHVGRFEHIGVAVNN</sequence>
<name>A0ABV5WGB9_9BACI</name>
<dbReference type="Gene3D" id="2.30.40.10">
    <property type="entry name" value="Urease, subunit C, domain 1"/>
    <property type="match status" value="1"/>
</dbReference>
<evidence type="ECO:0000256" key="4">
    <source>
        <dbReference type="ARBA" id="ARBA00023211"/>
    </source>
</evidence>
<evidence type="ECO:0000256" key="2">
    <source>
        <dbReference type="ARBA" id="ARBA00012782"/>
    </source>
</evidence>
<dbReference type="InterPro" id="IPR011059">
    <property type="entry name" value="Metal-dep_hydrolase_composite"/>
</dbReference>
<dbReference type="Gene3D" id="3.20.20.140">
    <property type="entry name" value="Metal-dependent hydrolases"/>
    <property type="match status" value="1"/>
</dbReference>
<dbReference type="RefSeq" id="WP_379950008.1">
    <property type="nucleotide sequence ID" value="NZ_JBHMAF010000086.1"/>
</dbReference>
<dbReference type="PANTHER" id="PTHR11113:SF2">
    <property type="entry name" value="ADENINE DEAMINASE"/>
    <property type="match status" value="1"/>
</dbReference>
<evidence type="ECO:0000256" key="3">
    <source>
        <dbReference type="ARBA" id="ARBA00022801"/>
    </source>
</evidence>
<feature type="domain" description="Adenine deaminase C-terminal" evidence="8">
    <location>
        <begin position="403"/>
        <end position="570"/>
    </location>
</feature>
<dbReference type="Pfam" id="PF13382">
    <property type="entry name" value="Adenine_deam_C"/>
    <property type="match status" value="1"/>
</dbReference>
<dbReference type="Proteomes" id="UP001589609">
    <property type="component" value="Unassembled WGS sequence"/>
</dbReference>
<keyword evidence="3 6" id="KW-0378">Hydrolase</keyword>
<evidence type="ECO:0000313" key="9">
    <source>
        <dbReference type="EMBL" id="MFB9759663.1"/>
    </source>
</evidence>
<comment type="caution">
    <text evidence="9">The sequence shown here is derived from an EMBL/GenBank/DDBJ whole genome shotgun (WGS) entry which is preliminary data.</text>
</comment>
<dbReference type="HAMAP" id="MF_01518">
    <property type="entry name" value="Adenine_deamin"/>
    <property type="match status" value="1"/>
</dbReference>
<evidence type="ECO:0000256" key="6">
    <source>
        <dbReference type="HAMAP-Rule" id="MF_01518"/>
    </source>
</evidence>
<evidence type="ECO:0000259" key="7">
    <source>
        <dbReference type="Pfam" id="PF01979"/>
    </source>
</evidence>
<evidence type="ECO:0000256" key="1">
    <source>
        <dbReference type="ARBA" id="ARBA00006773"/>
    </source>
</evidence>
<feature type="domain" description="Amidohydrolase-related" evidence="7">
    <location>
        <begin position="67"/>
        <end position="350"/>
    </location>
</feature>
<dbReference type="InterPro" id="IPR006680">
    <property type="entry name" value="Amidohydro-rel"/>
</dbReference>
<comment type="catalytic activity">
    <reaction evidence="5 6">
        <text>adenine + H2O + H(+) = hypoxanthine + NH4(+)</text>
        <dbReference type="Rhea" id="RHEA:23688"/>
        <dbReference type="ChEBI" id="CHEBI:15377"/>
        <dbReference type="ChEBI" id="CHEBI:15378"/>
        <dbReference type="ChEBI" id="CHEBI:16708"/>
        <dbReference type="ChEBI" id="CHEBI:17368"/>
        <dbReference type="ChEBI" id="CHEBI:28938"/>
        <dbReference type="EC" id="3.5.4.2"/>
    </reaction>
</comment>
<dbReference type="EC" id="3.5.4.2" evidence="2 6"/>
<reference evidence="9 10" key="1">
    <citation type="submission" date="2024-09" db="EMBL/GenBank/DDBJ databases">
        <authorList>
            <person name="Sun Q."/>
            <person name="Mori K."/>
        </authorList>
    </citation>
    <scope>NUCLEOTIDE SEQUENCE [LARGE SCALE GENOMIC DNA]</scope>
    <source>
        <strain evidence="9 10">JCM 11201</strain>
    </source>
</reference>
<keyword evidence="4 6" id="KW-0464">Manganese</keyword>
<dbReference type="SUPFAM" id="SSF51556">
    <property type="entry name" value="Metallo-dependent hydrolases"/>
    <property type="match status" value="1"/>
</dbReference>
<dbReference type="SUPFAM" id="SSF51338">
    <property type="entry name" value="Composite domain of metallo-dependent hydrolases"/>
    <property type="match status" value="1"/>
</dbReference>
<dbReference type="NCBIfam" id="TIGR01178">
    <property type="entry name" value="ade"/>
    <property type="match status" value="1"/>
</dbReference>
<dbReference type="CDD" id="cd01295">
    <property type="entry name" value="AdeC"/>
    <property type="match status" value="1"/>
</dbReference>
<gene>
    <name evidence="6 9" type="primary">ade</name>
    <name evidence="9" type="ORF">ACFFMS_14730</name>
</gene>
<proteinExistence type="inferred from homology"/>
<evidence type="ECO:0000313" key="10">
    <source>
        <dbReference type="Proteomes" id="UP001589609"/>
    </source>
</evidence>
<dbReference type="InterPro" id="IPR026912">
    <property type="entry name" value="Adenine_deam_C"/>
</dbReference>
<dbReference type="EMBL" id="JBHMAF010000086">
    <property type="protein sequence ID" value="MFB9759663.1"/>
    <property type="molecule type" value="Genomic_DNA"/>
</dbReference>
<dbReference type="InterPro" id="IPR006679">
    <property type="entry name" value="Adenine_deam"/>
</dbReference>
<dbReference type="GO" id="GO:0000034">
    <property type="term" value="F:adenine deaminase activity"/>
    <property type="evidence" value="ECO:0007669"/>
    <property type="project" value="UniProtKB-EC"/>
</dbReference>
<accession>A0ABV5WGB9</accession>